<dbReference type="InterPro" id="IPR050266">
    <property type="entry name" value="AB_hydrolase_sf"/>
</dbReference>
<evidence type="ECO:0000313" key="3">
    <source>
        <dbReference type="EMBL" id="GIQ68462.1"/>
    </source>
</evidence>
<dbReference type="PANTHER" id="PTHR43798:SF31">
    <property type="entry name" value="AB HYDROLASE SUPERFAMILY PROTEIN YCLE"/>
    <property type="match status" value="1"/>
</dbReference>
<evidence type="ECO:0000259" key="2">
    <source>
        <dbReference type="Pfam" id="PF12146"/>
    </source>
</evidence>
<organism evidence="3 4">
    <name type="scientific">Xylanibacillus composti</name>
    <dbReference type="NCBI Taxonomy" id="1572762"/>
    <lineage>
        <taxon>Bacteria</taxon>
        <taxon>Bacillati</taxon>
        <taxon>Bacillota</taxon>
        <taxon>Bacilli</taxon>
        <taxon>Bacillales</taxon>
        <taxon>Paenibacillaceae</taxon>
        <taxon>Xylanibacillus</taxon>
    </lineage>
</organism>
<evidence type="ECO:0000313" key="4">
    <source>
        <dbReference type="Proteomes" id="UP000677918"/>
    </source>
</evidence>
<dbReference type="Gene3D" id="3.40.50.1820">
    <property type="entry name" value="alpha/beta hydrolase"/>
    <property type="match status" value="1"/>
</dbReference>
<dbReference type="GO" id="GO:0016787">
    <property type="term" value="F:hydrolase activity"/>
    <property type="evidence" value="ECO:0007669"/>
    <property type="project" value="UniProtKB-KW"/>
</dbReference>
<dbReference type="SUPFAM" id="SSF53474">
    <property type="entry name" value="alpha/beta-Hydrolases"/>
    <property type="match status" value="1"/>
</dbReference>
<dbReference type="InterPro" id="IPR022742">
    <property type="entry name" value="Hydrolase_4"/>
</dbReference>
<sequence>MPMLSVNGVDLHVHQQGRDHEPAIVFIHPPLLTSENFNYQMASLSDEFHTIAFDLRGHGFSGSSDQTFSYALLAEDIRQLLDKLDIEKAYLCGYSTGTTVAIEAMLANPDRYYGGILISGMAEVDDWINKSRIRLAALLSNQLTRGLLARAIAYGNSDMAITYSNLLKGARQTDTRTVREYYRTSLIHKNISRAAQLELPQLLVYGEKDKCFRNYAHQLHQTLPDSHLFFIKNVSHQLPTKAPRKLNSLIRHWIRLCQEDWQDQRPLRRADIANEMGDQLFERVLREQEEQFL</sequence>
<accession>A0A8J4H061</accession>
<dbReference type="RefSeq" id="WP_213411042.1">
    <property type="nucleotide sequence ID" value="NZ_BOVK01000015.1"/>
</dbReference>
<dbReference type="Pfam" id="PF12146">
    <property type="entry name" value="Hydrolase_4"/>
    <property type="match status" value="1"/>
</dbReference>
<protein>
    <submittedName>
        <fullName evidence="3">Hydrolase</fullName>
    </submittedName>
</protein>
<evidence type="ECO:0000256" key="1">
    <source>
        <dbReference type="ARBA" id="ARBA00022801"/>
    </source>
</evidence>
<name>A0A8J4H061_9BACL</name>
<feature type="domain" description="Serine aminopeptidase S33" evidence="2">
    <location>
        <begin position="24"/>
        <end position="238"/>
    </location>
</feature>
<dbReference type="InterPro" id="IPR029058">
    <property type="entry name" value="AB_hydrolase_fold"/>
</dbReference>
<comment type="caution">
    <text evidence="3">The sequence shown here is derived from an EMBL/GenBank/DDBJ whole genome shotgun (WGS) entry which is preliminary data.</text>
</comment>
<dbReference type="GO" id="GO:0016020">
    <property type="term" value="C:membrane"/>
    <property type="evidence" value="ECO:0007669"/>
    <property type="project" value="TreeGrafter"/>
</dbReference>
<dbReference type="Proteomes" id="UP000677918">
    <property type="component" value="Unassembled WGS sequence"/>
</dbReference>
<gene>
    <name evidence="3" type="ORF">XYCOK13_12860</name>
</gene>
<dbReference type="AlphaFoldDB" id="A0A8J4H061"/>
<keyword evidence="1 3" id="KW-0378">Hydrolase</keyword>
<keyword evidence="4" id="KW-1185">Reference proteome</keyword>
<proteinExistence type="predicted"/>
<dbReference type="EMBL" id="BOVK01000015">
    <property type="protein sequence ID" value="GIQ68462.1"/>
    <property type="molecule type" value="Genomic_DNA"/>
</dbReference>
<dbReference type="PANTHER" id="PTHR43798">
    <property type="entry name" value="MONOACYLGLYCEROL LIPASE"/>
    <property type="match status" value="1"/>
</dbReference>
<reference evidence="3" key="1">
    <citation type="submission" date="2021-04" db="EMBL/GenBank/DDBJ databases">
        <title>Draft genome sequence of Xylanibacillus composti strain K13.</title>
        <authorList>
            <person name="Uke A."/>
            <person name="Chhe C."/>
            <person name="Baramee S."/>
            <person name="Kosugi A."/>
        </authorList>
    </citation>
    <scope>NUCLEOTIDE SEQUENCE</scope>
    <source>
        <strain evidence="3">K13</strain>
    </source>
</reference>